<proteinExistence type="predicted"/>
<dbReference type="Pfam" id="PF00155">
    <property type="entry name" value="Aminotran_1_2"/>
    <property type="match status" value="1"/>
</dbReference>
<evidence type="ECO:0000313" key="5">
    <source>
        <dbReference type="EMBL" id="MFC4312220.1"/>
    </source>
</evidence>
<comment type="caution">
    <text evidence="5">The sequence shown here is derived from an EMBL/GenBank/DDBJ whole genome shotgun (WGS) entry which is preliminary data.</text>
</comment>
<dbReference type="InterPro" id="IPR004839">
    <property type="entry name" value="Aminotransferase_I/II_large"/>
</dbReference>
<name>A0ABV8SYN7_9GAMM</name>
<dbReference type="PANTHER" id="PTHR42832">
    <property type="entry name" value="AMINO ACID AMINOTRANSFERASE"/>
    <property type="match status" value="1"/>
</dbReference>
<accession>A0ABV8SYN7</accession>
<dbReference type="Gene3D" id="3.90.1150.10">
    <property type="entry name" value="Aspartate Aminotransferase, domain 1"/>
    <property type="match status" value="1"/>
</dbReference>
<evidence type="ECO:0000256" key="1">
    <source>
        <dbReference type="ARBA" id="ARBA00001933"/>
    </source>
</evidence>
<keyword evidence="3 5" id="KW-0808">Transferase</keyword>
<organism evidence="5 6">
    <name type="scientific">Steroidobacter flavus</name>
    <dbReference type="NCBI Taxonomy" id="1842136"/>
    <lineage>
        <taxon>Bacteria</taxon>
        <taxon>Pseudomonadati</taxon>
        <taxon>Pseudomonadota</taxon>
        <taxon>Gammaproteobacteria</taxon>
        <taxon>Steroidobacterales</taxon>
        <taxon>Steroidobacteraceae</taxon>
        <taxon>Steroidobacter</taxon>
    </lineage>
</organism>
<comment type="cofactor">
    <cofactor evidence="1">
        <name>pyridoxal 5'-phosphate</name>
        <dbReference type="ChEBI" id="CHEBI:597326"/>
    </cofactor>
</comment>
<dbReference type="GO" id="GO:0009016">
    <property type="term" value="F:succinyldiaminopimelate transaminase activity"/>
    <property type="evidence" value="ECO:0007669"/>
    <property type="project" value="UniProtKB-EC"/>
</dbReference>
<dbReference type="EC" id="2.6.1.17" evidence="5"/>
<reference evidence="6" key="1">
    <citation type="journal article" date="2019" name="Int. J. Syst. Evol. Microbiol.">
        <title>The Global Catalogue of Microorganisms (GCM) 10K type strain sequencing project: providing services to taxonomists for standard genome sequencing and annotation.</title>
        <authorList>
            <consortium name="The Broad Institute Genomics Platform"/>
            <consortium name="The Broad Institute Genome Sequencing Center for Infectious Disease"/>
            <person name="Wu L."/>
            <person name="Ma J."/>
        </authorList>
    </citation>
    <scope>NUCLEOTIDE SEQUENCE [LARGE SCALE GENOMIC DNA]</scope>
    <source>
        <strain evidence="6">CGMCC 1.10759</strain>
    </source>
</reference>
<dbReference type="EMBL" id="JBHSDU010000014">
    <property type="protein sequence ID" value="MFC4312220.1"/>
    <property type="molecule type" value="Genomic_DNA"/>
</dbReference>
<keyword evidence="6" id="KW-1185">Reference proteome</keyword>
<evidence type="ECO:0000313" key="6">
    <source>
        <dbReference type="Proteomes" id="UP001595904"/>
    </source>
</evidence>
<protein>
    <submittedName>
        <fullName evidence="5">Succinyldiaminopimelate transaminase</fullName>
        <ecNumber evidence="5">2.6.1.17</ecNumber>
    </submittedName>
</protein>
<dbReference type="InterPro" id="IPR015421">
    <property type="entry name" value="PyrdxlP-dep_Trfase_major"/>
</dbReference>
<dbReference type="PANTHER" id="PTHR42832:SF3">
    <property type="entry name" value="L-GLUTAMINE--4-(METHYLSULFANYL)-2-OXOBUTANOATE AMINOTRANSFERASE"/>
    <property type="match status" value="1"/>
</dbReference>
<dbReference type="InterPro" id="IPR015422">
    <property type="entry name" value="PyrdxlP-dep_Trfase_small"/>
</dbReference>
<gene>
    <name evidence="5" type="primary">dapC</name>
    <name evidence="5" type="ORF">ACFPN2_24270</name>
</gene>
<feature type="domain" description="Aminotransferase class I/classII large" evidence="4">
    <location>
        <begin position="36"/>
        <end position="381"/>
    </location>
</feature>
<evidence type="ECO:0000256" key="3">
    <source>
        <dbReference type="ARBA" id="ARBA00022679"/>
    </source>
</evidence>
<dbReference type="InterPro" id="IPR019878">
    <property type="entry name" value="DapC_beta/gammaproteobac"/>
</dbReference>
<keyword evidence="2 5" id="KW-0032">Aminotransferase</keyword>
<sequence length="412" mass="45661">MNPALTKLQPYPFERLRTLLAGAQPPNHLPHIAMYIGEPRHPAPPFVIDALTHNMEGLGSYPLTAGILPLRESIANWLTRRFKLPAGSVSPETMVLPVNGTREALFAFVQAMTDPGKQPLLVMPNPFYQIYEGAALLAGAEPYFMPNDAAHSALPDLDRVPADVWKRCQILFLCSPSNPTGAVASIEYLQHALKLAEQYDFIVASDECYSEIYFDETKPPAGLLQAAAAAGNTSYERCVVFHSLSKRSSVPGLRSGFVAGDARLIKPFLLYRTYHGSAMPPPAQIASIAAWNDETHVLENRNLYRQKFGAVVPILREVMPVDMPEAAFYLWPEVDNDERFTRELFEQQHITLLPGSYIARPMADGSNPGRGRVRISLVAKVPECIEAASRIREFVKNRRPSIAVRLGTERAS</sequence>
<dbReference type="InterPro" id="IPR015424">
    <property type="entry name" value="PyrdxlP-dep_Trfase"/>
</dbReference>
<dbReference type="RefSeq" id="WP_380601413.1">
    <property type="nucleotide sequence ID" value="NZ_JBHSDU010000014.1"/>
</dbReference>
<dbReference type="SUPFAM" id="SSF53383">
    <property type="entry name" value="PLP-dependent transferases"/>
    <property type="match status" value="1"/>
</dbReference>
<dbReference type="NCBIfam" id="TIGR03538">
    <property type="entry name" value="DapC_gpp"/>
    <property type="match status" value="1"/>
</dbReference>
<dbReference type="Gene3D" id="3.40.640.10">
    <property type="entry name" value="Type I PLP-dependent aspartate aminotransferase-like (Major domain)"/>
    <property type="match status" value="1"/>
</dbReference>
<dbReference type="InterPro" id="IPR050881">
    <property type="entry name" value="LL-DAP_aminotransferase"/>
</dbReference>
<dbReference type="CDD" id="cd00609">
    <property type="entry name" value="AAT_like"/>
    <property type="match status" value="1"/>
</dbReference>
<evidence type="ECO:0000259" key="4">
    <source>
        <dbReference type="Pfam" id="PF00155"/>
    </source>
</evidence>
<evidence type="ECO:0000256" key="2">
    <source>
        <dbReference type="ARBA" id="ARBA00022576"/>
    </source>
</evidence>
<dbReference type="Proteomes" id="UP001595904">
    <property type="component" value="Unassembled WGS sequence"/>
</dbReference>